<dbReference type="InterPro" id="IPR050300">
    <property type="entry name" value="GDXG_lipolytic_enzyme"/>
</dbReference>
<keyword evidence="1" id="KW-0378">Hydrolase</keyword>
<dbReference type="PANTHER" id="PTHR48081">
    <property type="entry name" value="AB HYDROLASE SUPERFAMILY PROTEIN C4A8.06C"/>
    <property type="match status" value="1"/>
</dbReference>
<dbReference type="AlphaFoldDB" id="A0A8H4SW60"/>
<dbReference type="OrthoDB" id="408631at2759"/>
<dbReference type="GO" id="GO:0016787">
    <property type="term" value="F:hydrolase activity"/>
    <property type="evidence" value="ECO:0007669"/>
    <property type="project" value="UniProtKB-KW"/>
</dbReference>
<evidence type="ECO:0000313" key="3">
    <source>
        <dbReference type="EMBL" id="KAF4946675.1"/>
    </source>
</evidence>
<dbReference type="PANTHER" id="PTHR48081:SF8">
    <property type="entry name" value="ALPHA_BETA HYDROLASE FOLD-3 DOMAIN-CONTAINING PROTEIN-RELATED"/>
    <property type="match status" value="1"/>
</dbReference>
<dbReference type="Pfam" id="PF07859">
    <property type="entry name" value="Abhydrolase_3"/>
    <property type="match status" value="1"/>
</dbReference>
<comment type="caution">
    <text evidence="3">The sequence shown here is derived from an EMBL/GenBank/DDBJ whole genome shotgun (WGS) entry which is preliminary data.</text>
</comment>
<reference evidence="3" key="2">
    <citation type="submission" date="2020-05" db="EMBL/GenBank/DDBJ databases">
        <authorList>
            <person name="Kim H.-S."/>
            <person name="Proctor R.H."/>
            <person name="Brown D.W."/>
        </authorList>
    </citation>
    <scope>NUCLEOTIDE SEQUENCE</scope>
    <source>
        <strain evidence="3">NRRL 20472</strain>
    </source>
</reference>
<evidence type="ECO:0000256" key="1">
    <source>
        <dbReference type="ARBA" id="ARBA00022801"/>
    </source>
</evidence>
<dbReference type="InterPro" id="IPR013094">
    <property type="entry name" value="AB_hydrolase_3"/>
</dbReference>
<evidence type="ECO:0000313" key="4">
    <source>
        <dbReference type="Proteomes" id="UP000622797"/>
    </source>
</evidence>
<name>A0A8H4SW60_9HYPO</name>
<dbReference type="Proteomes" id="UP000622797">
    <property type="component" value="Unassembled WGS sequence"/>
</dbReference>
<evidence type="ECO:0000259" key="2">
    <source>
        <dbReference type="Pfam" id="PF07859"/>
    </source>
</evidence>
<dbReference type="EMBL" id="JABEXW010001148">
    <property type="protein sequence ID" value="KAF4946675.1"/>
    <property type="molecule type" value="Genomic_DNA"/>
</dbReference>
<sequence>MTQIGRPDPETTNLEHNRITSFNQTTLTMCDFSEYGGKSKEWLAVEASLPPPATFADIYDRQRTVNQGREEISANAMEELAPSIHLKDYNISARDGTLLEARSYRPVSVDGDARLPIYIHLHGGGYLFGSLSSEDAIATRIALGAGVTVVNVNYRHTPEATFPTAWNDVEDTFYWVHDHIDELLGNPDQVLVGGISAGAQLAAALALRQNISSSDILSKPKIAGQILMIPALVHLEAYESQLDQLINPSLSSYVENEHAPILPKRVVEFFVDLLKISHATSEAEDVRLNTGNATKSQVKGLPPTVLGIAGLDPLRDEGLLFGKKLAEAGVPTDIHVFKGLPHGFRRFGEQLSESKRWDKVMEDGIRWAISKPEPSWKFEVNTE</sequence>
<accession>A0A8H4SW60</accession>
<gene>
    <name evidence="3" type="ORF">FSARC_14139</name>
</gene>
<keyword evidence="4" id="KW-1185">Reference proteome</keyword>
<organism evidence="3 4">
    <name type="scientific">Fusarium sarcochroum</name>
    <dbReference type="NCBI Taxonomy" id="1208366"/>
    <lineage>
        <taxon>Eukaryota</taxon>
        <taxon>Fungi</taxon>
        <taxon>Dikarya</taxon>
        <taxon>Ascomycota</taxon>
        <taxon>Pezizomycotina</taxon>
        <taxon>Sordariomycetes</taxon>
        <taxon>Hypocreomycetidae</taxon>
        <taxon>Hypocreales</taxon>
        <taxon>Nectriaceae</taxon>
        <taxon>Fusarium</taxon>
        <taxon>Fusarium lateritium species complex</taxon>
    </lineage>
</organism>
<dbReference type="SUPFAM" id="SSF53474">
    <property type="entry name" value="alpha/beta-Hydrolases"/>
    <property type="match status" value="1"/>
</dbReference>
<protein>
    <recommendedName>
        <fullName evidence="2">Alpha/beta hydrolase fold-3 domain-containing protein</fullName>
    </recommendedName>
</protein>
<dbReference type="Gene3D" id="3.40.50.1820">
    <property type="entry name" value="alpha/beta hydrolase"/>
    <property type="match status" value="1"/>
</dbReference>
<dbReference type="InterPro" id="IPR029058">
    <property type="entry name" value="AB_hydrolase_fold"/>
</dbReference>
<proteinExistence type="predicted"/>
<reference evidence="3" key="1">
    <citation type="journal article" date="2020" name="BMC Genomics">
        <title>Correction to: Identification and distribution of gene clusters required for synthesis of sphingolipid metabolism inhibitors in diverse species of the filamentous fungus Fusarium.</title>
        <authorList>
            <person name="Kim H.S."/>
            <person name="Lohmar J.M."/>
            <person name="Busman M."/>
            <person name="Brown D.W."/>
            <person name="Naumann T.A."/>
            <person name="Divon H.H."/>
            <person name="Lysoe E."/>
            <person name="Uhlig S."/>
            <person name="Proctor R.H."/>
        </authorList>
    </citation>
    <scope>NUCLEOTIDE SEQUENCE</scope>
    <source>
        <strain evidence="3">NRRL 20472</strain>
    </source>
</reference>
<feature type="domain" description="Alpha/beta hydrolase fold-3" evidence="2">
    <location>
        <begin position="119"/>
        <end position="344"/>
    </location>
</feature>